<dbReference type="Proteomes" id="UP001057402">
    <property type="component" value="Chromosome 9"/>
</dbReference>
<proteinExistence type="predicted"/>
<name>A0ACB9MSA3_9MYRT</name>
<organism evidence="1 2">
    <name type="scientific">Melastoma candidum</name>
    <dbReference type="NCBI Taxonomy" id="119954"/>
    <lineage>
        <taxon>Eukaryota</taxon>
        <taxon>Viridiplantae</taxon>
        <taxon>Streptophyta</taxon>
        <taxon>Embryophyta</taxon>
        <taxon>Tracheophyta</taxon>
        <taxon>Spermatophyta</taxon>
        <taxon>Magnoliopsida</taxon>
        <taxon>eudicotyledons</taxon>
        <taxon>Gunneridae</taxon>
        <taxon>Pentapetalae</taxon>
        <taxon>rosids</taxon>
        <taxon>malvids</taxon>
        <taxon>Myrtales</taxon>
        <taxon>Melastomataceae</taxon>
        <taxon>Melastomatoideae</taxon>
        <taxon>Melastomateae</taxon>
        <taxon>Melastoma</taxon>
    </lineage>
</organism>
<gene>
    <name evidence="1" type="ORF">MLD38_031913</name>
</gene>
<evidence type="ECO:0000313" key="2">
    <source>
        <dbReference type="Proteomes" id="UP001057402"/>
    </source>
</evidence>
<accession>A0ACB9MSA3</accession>
<protein>
    <submittedName>
        <fullName evidence="1">Uncharacterized protein</fullName>
    </submittedName>
</protein>
<dbReference type="EMBL" id="CM042888">
    <property type="protein sequence ID" value="KAI4326621.1"/>
    <property type="molecule type" value="Genomic_DNA"/>
</dbReference>
<comment type="caution">
    <text evidence="1">The sequence shown here is derived from an EMBL/GenBank/DDBJ whole genome shotgun (WGS) entry which is preliminary data.</text>
</comment>
<evidence type="ECO:0000313" key="1">
    <source>
        <dbReference type="EMBL" id="KAI4326621.1"/>
    </source>
</evidence>
<reference evidence="2" key="1">
    <citation type="journal article" date="2023" name="Front. Plant Sci.">
        <title>Chromosomal-level genome assembly of Melastoma candidum provides insights into trichome evolution.</title>
        <authorList>
            <person name="Zhong Y."/>
            <person name="Wu W."/>
            <person name="Sun C."/>
            <person name="Zou P."/>
            <person name="Liu Y."/>
            <person name="Dai S."/>
            <person name="Zhou R."/>
        </authorList>
    </citation>
    <scope>NUCLEOTIDE SEQUENCE [LARGE SCALE GENOMIC DNA]</scope>
</reference>
<keyword evidence="2" id="KW-1185">Reference proteome</keyword>
<sequence>MEDSHRESISSIRRQKEILGKHQLTSMERTNQLVNWLPITDNPHLMFRNDPPYLSQAAMDSNPDASLNSCLAYFGGDKSMEMGNLGKIHNIVQDGCLLNEFNRNSCLGLLVSEQFPYAPYGLPALPDDDKLKHELEMDLQNHHVDYQIPSLFMYHGNSFDQATTQAMLGGEATS</sequence>